<organism evidence="2">
    <name type="scientific">Drosophila persimilis</name>
    <name type="common">Fruit fly</name>
    <dbReference type="NCBI Taxonomy" id="7234"/>
    <lineage>
        <taxon>Eukaryota</taxon>
        <taxon>Metazoa</taxon>
        <taxon>Ecdysozoa</taxon>
        <taxon>Arthropoda</taxon>
        <taxon>Hexapoda</taxon>
        <taxon>Insecta</taxon>
        <taxon>Pterygota</taxon>
        <taxon>Neoptera</taxon>
        <taxon>Endopterygota</taxon>
        <taxon>Diptera</taxon>
        <taxon>Brachycera</taxon>
        <taxon>Muscomorpha</taxon>
        <taxon>Ephydroidea</taxon>
        <taxon>Drosophilidae</taxon>
        <taxon>Drosophila</taxon>
        <taxon>Sophophora</taxon>
    </lineage>
</organism>
<dbReference type="AlphaFoldDB" id="B4GU00"/>
<dbReference type="EMBL" id="CH479190">
    <property type="protein sequence ID" value="EDW26020.1"/>
    <property type="molecule type" value="Genomic_DNA"/>
</dbReference>
<sequence>MVLQLAPVAICFMWKQQQWQGQQSDSDITTPAAATSHSTNYDIISRSGDYDYDCVPDSGLCLYSFLLFVCFSIFGILESVSEGYYHLVTKLVTRSLPKEPNVELDLALALVC</sequence>
<name>B4GU00_DROPE</name>
<keyword evidence="2" id="KW-1185">Reference proteome</keyword>
<evidence type="ECO:0000313" key="2">
    <source>
        <dbReference type="Proteomes" id="UP000008744"/>
    </source>
</evidence>
<dbReference type="Proteomes" id="UP000008744">
    <property type="component" value="Unassembled WGS sequence"/>
</dbReference>
<protein>
    <submittedName>
        <fullName evidence="1">GL14452</fullName>
    </submittedName>
</protein>
<reference evidence="1 2" key="1">
    <citation type="journal article" date="2007" name="Nature">
        <title>Evolution of genes and genomes on the Drosophila phylogeny.</title>
        <authorList>
            <consortium name="Drosophila 12 Genomes Consortium"/>
            <person name="Clark A.G."/>
            <person name="Eisen M.B."/>
            <person name="Smith D.R."/>
            <person name="Bergman C.M."/>
            <person name="Oliver B."/>
            <person name="Markow T.A."/>
            <person name="Kaufman T.C."/>
            <person name="Kellis M."/>
            <person name="Gelbart W."/>
            <person name="Iyer V.N."/>
            <person name="Pollard D.A."/>
            <person name="Sackton T.B."/>
            <person name="Larracuente A.M."/>
            <person name="Singh N.D."/>
            <person name="Abad J.P."/>
            <person name="Abt D.N."/>
            <person name="Adryan B."/>
            <person name="Aguade M."/>
            <person name="Akashi H."/>
            <person name="Anderson W.W."/>
            <person name="Aquadro C.F."/>
            <person name="Ardell D.H."/>
            <person name="Arguello R."/>
            <person name="Artieri C.G."/>
            <person name="Barbash D.A."/>
            <person name="Barker D."/>
            <person name="Barsanti P."/>
            <person name="Batterham P."/>
            <person name="Batzoglou S."/>
            <person name="Begun D."/>
            <person name="Bhutkar A."/>
            <person name="Blanco E."/>
            <person name="Bosak S.A."/>
            <person name="Bradley R.K."/>
            <person name="Brand A.D."/>
            <person name="Brent M.R."/>
            <person name="Brooks A.N."/>
            <person name="Brown R.H."/>
            <person name="Butlin R.K."/>
            <person name="Caggese C."/>
            <person name="Calvi B.R."/>
            <person name="Bernardo de Carvalho A."/>
            <person name="Caspi A."/>
            <person name="Castrezana S."/>
            <person name="Celniker S.E."/>
            <person name="Chang J.L."/>
            <person name="Chapple C."/>
            <person name="Chatterji S."/>
            <person name="Chinwalla A."/>
            <person name="Civetta A."/>
            <person name="Clifton S.W."/>
            <person name="Comeron J.M."/>
            <person name="Costello J.C."/>
            <person name="Coyne J.A."/>
            <person name="Daub J."/>
            <person name="David R.G."/>
            <person name="Delcher A.L."/>
            <person name="Delehaunty K."/>
            <person name="Do C.B."/>
            <person name="Ebling H."/>
            <person name="Edwards K."/>
            <person name="Eickbush T."/>
            <person name="Evans J.D."/>
            <person name="Filipski A."/>
            <person name="Findeiss S."/>
            <person name="Freyhult E."/>
            <person name="Fulton L."/>
            <person name="Fulton R."/>
            <person name="Garcia A.C."/>
            <person name="Gardiner A."/>
            <person name="Garfield D.A."/>
            <person name="Garvin B.E."/>
            <person name="Gibson G."/>
            <person name="Gilbert D."/>
            <person name="Gnerre S."/>
            <person name="Godfrey J."/>
            <person name="Good R."/>
            <person name="Gotea V."/>
            <person name="Gravely B."/>
            <person name="Greenberg A.J."/>
            <person name="Griffiths-Jones S."/>
            <person name="Gross S."/>
            <person name="Guigo R."/>
            <person name="Gustafson E.A."/>
            <person name="Haerty W."/>
            <person name="Hahn M.W."/>
            <person name="Halligan D.L."/>
            <person name="Halpern A.L."/>
            <person name="Halter G.M."/>
            <person name="Han M.V."/>
            <person name="Heger A."/>
            <person name="Hillier L."/>
            <person name="Hinrichs A.S."/>
            <person name="Holmes I."/>
            <person name="Hoskins R.A."/>
            <person name="Hubisz M.J."/>
            <person name="Hultmark D."/>
            <person name="Huntley M.A."/>
            <person name="Jaffe D.B."/>
            <person name="Jagadeeshan S."/>
            <person name="Jeck W.R."/>
            <person name="Johnson J."/>
            <person name="Jones C.D."/>
            <person name="Jordan W.C."/>
            <person name="Karpen G.H."/>
            <person name="Kataoka E."/>
            <person name="Keightley P.D."/>
            <person name="Kheradpour P."/>
            <person name="Kirkness E.F."/>
            <person name="Koerich L.B."/>
            <person name="Kristiansen K."/>
            <person name="Kudrna D."/>
            <person name="Kulathinal R.J."/>
            <person name="Kumar S."/>
            <person name="Kwok R."/>
            <person name="Lander E."/>
            <person name="Langley C.H."/>
            <person name="Lapoint R."/>
            <person name="Lazzaro B.P."/>
            <person name="Lee S.J."/>
            <person name="Levesque L."/>
            <person name="Li R."/>
            <person name="Lin C.F."/>
            <person name="Lin M.F."/>
            <person name="Lindblad-Toh K."/>
            <person name="Llopart A."/>
            <person name="Long M."/>
            <person name="Low L."/>
            <person name="Lozovsky E."/>
            <person name="Lu J."/>
            <person name="Luo M."/>
            <person name="Machado C.A."/>
            <person name="Makalowski W."/>
            <person name="Marzo M."/>
            <person name="Matsuda M."/>
            <person name="Matzkin L."/>
            <person name="McAllister B."/>
            <person name="McBride C.S."/>
            <person name="McKernan B."/>
            <person name="McKernan K."/>
            <person name="Mendez-Lago M."/>
            <person name="Minx P."/>
            <person name="Mollenhauer M.U."/>
            <person name="Montooth K."/>
            <person name="Mount S.M."/>
            <person name="Mu X."/>
            <person name="Myers E."/>
            <person name="Negre B."/>
            <person name="Newfeld S."/>
            <person name="Nielsen R."/>
            <person name="Noor M.A."/>
            <person name="O'Grady P."/>
            <person name="Pachter L."/>
            <person name="Papaceit M."/>
            <person name="Parisi M.J."/>
            <person name="Parisi M."/>
            <person name="Parts L."/>
            <person name="Pedersen J.S."/>
            <person name="Pesole G."/>
            <person name="Phillippy A.M."/>
            <person name="Ponting C.P."/>
            <person name="Pop M."/>
            <person name="Porcelli D."/>
            <person name="Powell J.R."/>
            <person name="Prohaska S."/>
            <person name="Pruitt K."/>
            <person name="Puig M."/>
            <person name="Quesneville H."/>
            <person name="Ram K.R."/>
            <person name="Rand D."/>
            <person name="Rasmussen M.D."/>
            <person name="Reed L.K."/>
            <person name="Reenan R."/>
            <person name="Reily A."/>
            <person name="Remington K.A."/>
            <person name="Rieger T.T."/>
            <person name="Ritchie M.G."/>
            <person name="Robin C."/>
            <person name="Rogers Y.H."/>
            <person name="Rohde C."/>
            <person name="Rozas J."/>
            <person name="Rubenfield M.J."/>
            <person name="Ruiz A."/>
            <person name="Russo S."/>
            <person name="Salzberg S.L."/>
            <person name="Sanchez-Gracia A."/>
            <person name="Saranga D.J."/>
            <person name="Sato H."/>
            <person name="Schaeffer S.W."/>
            <person name="Schatz M.C."/>
            <person name="Schlenke T."/>
            <person name="Schwartz R."/>
            <person name="Segarra C."/>
            <person name="Singh R.S."/>
            <person name="Sirot L."/>
            <person name="Sirota M."/>
            <person name="Sisneros N.B."/>
            <person name="Smith C.D."/>
            <person name="Smith T.F."/>
            <person name="Spieth J."/>
            <person name="Stage D.E."/>
            <person name="Stark A."/>
            <person name="Stephan W."/>
            <person name="Strausberg R.L."/>
            <person name="Strempel S."/>
            <person name="Sturgill D."/>
            <person name="Sutton G."/>
            <person name="Sutton G.G."/>
            <person name="Tao W."/>
            <person name="Teichmann S."/>
            <person name="Tobari Y.N."/>
            <person name="Tomimura Y."/>
            <person name="Tsolas J.M."/>
            <person name="Valente V.L."/>
            <person name="Venter E."/>
            <person name="Venter J.C."/>
            <person name="Vicario S."/>
            <person name="Vieira F.G."/>
            <person name="Vilella A.J."/>
            <person name="Villasante A."/>
            <person name="Walenz B."/>
            <person name="Wang J."/>
            <person name="Wasserman M."/>
            <person name="Watts T."/>
            <person name="Wilson D."/>
            <person name="Wilson R.K."/>
            <person name="Wing R.A."/>
            <person name="Wolfner M.F."/>
            <person name="Wong A."/>
            <person name="Wong G.K."/>
            <person name="Wu C.I."/>
            <person name="Wu G."/>
            <person name="Yamamoto D."/>
            <person name="Yang H.P."/>
            <person name="Yang S.P."/>
            <person name="Yorke J.A."/>
            <person name="Yoshida K."/>
            <person name="Zdobnov E."/>
            <person name="Zhang P."/>
            <person name="Zhang Y."/>
            <person name="Zimin A.V."/>
            <person name="Baldwin J."/>
            <person name="Abdouelleil A."/>
            <person name="Abdulkadir J."/>
            <person name="Abebe A."/>
            <person name="Abera B."/>
            <person name="Abreu J."/>
            <person name="Acer S.C."/>
            <person name="Aftuck L."/>
            <person name="Alexander A."/>
            <person name="An P."/>
            <person name="Anderson E."/>
            <person name="Anderson S."/>
            <person name="Arachi H."/>
            <person name="Azer M."/>
            <person name="Bachantsang P."/>
            <person name="Barry A."/>
            <person name="Bayul T."/>
            <person name="Berlin A."/>
            <person name="Bessette D."/>
            <person name="Bloom T."/>
            <person name="Blye J."/>
            <person name="Boguslavskiy L."/>
            <person name="Bonnet C."/>
            <person name="Boukhgalter B."/>
            <person name="Bourzgui I."/>
            <person name="Brown A."/>
            <person name="Cahill P."/>
            <person name="Channer S."/>
            <person name="Cheshatsang Y."/>
            <person name="Chuda L."/>
            <person name="Citroen M."/>
            <person name="Collymore A."/>
            <person name="Cooke P."/>
            <person name="Costello M."/>
            <person name="D'Aco K."/>
            <person name="Daza R."/>
            <person name="De Haan G."/>
            <person name="DeGray S."/>
            <person name="DeMaso C."/>
            <person name="Dhargay N."/>
            <person name="Dooley K."/>
            <person name="Dooley E."/>
            <person name="Doricent M."/>
            <person name="Dorje P."/>
            <person name="Dorjee K."/>
            <person name="Dupes A."/>
            <person name="Elong R."/>
            <person name="Falk J."/>
            <person name="Farina A."/>
            <person name="Faro S."/>
            <person name="Ferguson D."/>
            <person name="Fisher S."/>
            <person name="Foley C.D."/>
            <person name="Franke A."/>
            <person name="Friedrich D."/>
            <person name="Gadbois L."/>
            <person name="Gearin G."/>
            <person name="Gearin C.R."/>
            <person name="Giannoukos G."/>
            <person name="Goode T."/>
            <person name="Graham J."/>
            <person name="Grandbois E."/>
            <person name="Grewal S."/>
            <person name="Gyaltsen K."/>
            <person name="Hafez N."/>
            <person name="Hagos B."/>
            <person name="Hall J."/>
            <person name="Henson C."/>
            <person name="Hollinger A."/>
            <person name="Honan T."/>
            <person name="Huard M.D."/>
            <person name="Hughes L."/>
            <person name="Hurhula B."/>
            <person name="Husby M.E."/>
            <person name="Kamat A."/>
            <person name="Kanga B."/>
            <person name="Kashin S."/>
            <person name="Khazanovich D."/>
            <person name="Kisner P."/>
            <person name="Lance K."/>
            <person name="Lara M."/>
            <person name="Lee W."/>
            <person name="Lennon N."/>
            <person name="Letendre F."/>
            <person name="LeVine R."/>
            <person name="Lipovsky A."/>
            <person name="Liu X."/>
            <person name="Liu J."/>
            <person name="Liu S."/>
            <person name="Lokyitsang T."/>
            <person name="Lokyitsang Y."/>
            <person name="Lubonja R."/>
            <person name="Lui A."/>
            <person name="MacDonald P."/>
            <person name="Magnisalis V."/>
            <person name="Maru K."/>
            <person name="Matthews C."/>
            <person name="McCusker W."/>
            <person name="McDonough S."/>
            <person name="Mehta T."/>
            <person name="Meldrim J."/>
            <person name="Meneus L."/>
            <person name="Mihai O."/>
            <person name="Mihalev A."/>
            <person name="Mihova T."/>
            <person name="Mittelman R."/>
            <person name="Mlenga V."/>
            <person name="Montmayeur A."/>
            <person name="Mulrain L."/>
            <person name="Navidi A."/>
            <person name="Naylor J."/>
            <person name="Negash T."/>
            <person name="Nguyen T."/>
            <person name="Nguyen N."/>
            <person name="Nicol R."/>
            <person name="Norbu C."/>
            <person name="Norbu N."/>
            <person name="Novod N."/>
            <person name="O'Neill B."/>
            <person name="Osman S."/>
            <person name="Markiewicz E."/>
            <person name="Oyono O.L."/>
            <person name="Patti C."/>
            <person name="Phunkhang P."/>
            <person name="Pierre F."/>
            <person name="Priest M."/>
            <person name="Raghuraman S."/>
            <person name="Rege F."/>
            <person name="Reyes R."/>
            <person name="Rise C."/>
            <person name="Rogov P."/>
            <person name="Ross K."/>
            <person name="Ryan E."/>
            <person name="Settipalli S."/>
            <person name="Shea T."/>
            <person name="Sherpa N."/>
            <person name="Shi L."/>
            <person name="Shih D."/>
            <person name="Sparrow T."/>
            <person name="Spaulding J."/>
            <person name="Stalker J."/>
            <person name="Stange-Thomann N."/>
            <person name="Stavropoulos S."/>
            <person name="Stone C."/>
            <person name="Strader C."/>
            <person name="Tesfaye S."/>
            <person name="Thomson T."/>
            <person name="Thoulutsang Y."/>
            <person name="Thoulutsang D."/>
            <person name="Topham K."/>
            <person name="Topping I."/>
            <person name="Tsamla T."/>
            <person name="Vassiliev H."/>
            <person name="Vo A."/>
            <person name="Wangchuk T."/>
            <person name="Wangdi T."/>
            <person name="Weiand M."/>
            <person name="Wilkinson J."/>
            <person name="Wilson A."/>
            <person name="Yadav S."/>
            <person name="Young G."/>
            <person name="Yu Q."/>
            <person name="Zembek L."/>
            <person name="Zhong D."/>
            <person name="Zimmer A."/>
            <person name="Zwirko Z."/>
            <person name="Jaffe D.B."/>
            <person name="Alvarez P."/>
            <person name="Brockman W."/>
            <person name="Butler J."/>
            <person name="Chin C."/>
            <person name="Gnerre S."/>
            <person name="Grabherr M."/>
            <person name="Kleber M."/>
            <person name="Mauceli E."/>
            <person name="MacCallum I."/>
        </authorList>
    </citation>
    <scope>NUCLEOTIDE SEQUENCE [LARGE SCALE GENOMIC DNA]</scope>
    <source>
        <strain evidence="2">MSH-3 / Tucson 14011-0111.49</strain>
    </source>
</reference>
<gene>
    <name evidence="1" type="primary">Dper\GL14452</name>
    <name evidence="1" type="ORF">Dper_GL14452</name>
</gene>
<proteinExistence type="predicted"/>
<dbReference type="HOGENOM" id="CLU_2148426_0_0_1"/>
<evidence type="ECO:0000313" key="1">
    <source>
        <dbReference type="EMBL" id="EDW26020.1"/>
    </source>
</evidence>
<accession>B4GU00</accession>